<evidence type="ECO:0000313" key="4">
    <source>
        <dbReference type="Proteomes" id="UP000176917"/>
    </source>
</evidence>
<dbReference type="Pfam" id="PF18895">
    <property type="entry name" value="T4SS_pilin"/>
    <property type="match status" value="1"/>
</dbReference>
<feature type="signal peptide" evidence="2">
    <location>
        <begin position="1"/>
        <end position="19"/>
    </location>
</feature>
<name>A0A1G2RK03_9BACT</name>
<evidence type="ECO:0000313" key="3">
    <source>
        <dbReference type="EMBL" id="OHA73185.1"/>
    </source>
</evidence>
<accession>A0A1G2RK03</accession>
<keyword evidence="1" id="KW-1133">Transmembrane helix</keyword>
<dbReference type="AlphaFoldDB" id="A0A1G2RK03"/>
<dbReference type="EMBL" id="MHUG01000015">
    <property type="protein sequence ID" value="OHA73185.1"/>
    <property type="molecule type" value="Genomic_DNA"/>
</dbReference>
<dbReference type="Proteomes" id="UP000176917">
    <property type="component" value="Unassembled WGS sequence"/>
</dbReference>
<protein>
    <recommendedName>
        <fullName evidence="5">TrbC/VIRB2 family protein</fullName>
    </recommendedName>
</protein>
<feature type="transmembrane region" description="Helical" evidence="1">
    <location>
        <begin position="76"/>
        <end position="94"/>
    </location>
</feature>
<organism evidence="3 4">
    <name type="scientific">Candidatus Wildermuthbacteria bacterium RIFCSPLOWO2_01_FULL_48_16</name>
    <dbReference type="NCBI Taxonomy" id="1802461"/>
    <lineage>
        <taxon>Bacteria</taxon>
        <taxon>Candidatus Wildermuthiibacteriota</taxon>
    </lineage>
</organism>
<feature type="chain" id="PRO_5009584263" description="TrbC/VIRB2 family protein" evidence="2">
    <location>
        <begin position="20"/>
        <end position="141"/>
    </location>
</feature>
<evidence type="ECO:0000256" key="1">
    <source>
        <dbReference type="SAM" id="Phobius"/>
    </source>
</evidence>
<sequence length="141" mass="15025">MKKHFFFILLFLGISFVFAAGTVYAAPRIGDNCTSGAAPTKDDAGNTLVCVGGSWLAEIPQGPQTAGQVIKIIETIATWVFAIFLAVSVIFLVVGAFQFVTARGDPAQVNKAREILLYSIIGIGLAFLANAVDDVLRFLLT</sequence>
<dbReference type="STRING" id="1802461.A3B24_00905"/>
<proteinExistence type="predicted"/>
<keyword evidence="2" id="KW-0732">Signal</keyword>
<keyword evidence="1" id="KW-0472">Membrane</keyword>
<comment type="caution">
    <text evidence="3">The sequence shown here is derived from an EMBL/GenBank/DDBJ whole genome shotgun (WGS) entry which is preliminary data.</text>
</comment>
<evidence type="ECO:0008006" key="5">
    <source>
        <dbReference type="Google" id="ProtNLM"/>
    </source>
</evidence>
<evidence type="ECO:0000256" key="2">
    <source>
        <dbReference type="SAM" id="SignalP"/>
    </source>
</evidence>
<dbReference type="InterPro" id="IPR043993">
    <property type="entry name" value="T4SS_pilin"/>
</dbReference>
<feature type="transmembrane region" description="Helical" evidence="1">
    <location>
        <begin position="115"/>
        <end position="132"/>
    </location>
</feature>
<reference evidence="3 4" key="1">
    <citation type="journal article" date="2016" name="Nat. Commun.">
        <title>Thousands of microbial genomes shed light on interconnected biogeochemical processes in an aquifer system.</title>
        <authorList>
            <person name="Anantharaman K."/>
            <person name="Brown C.T."/>
            <person name="Hug L.A."/>
            <person name="Sharon I."/>
            <person name="Castelle C.J."/>
            <person name="Probst A.J."/>
            <person name="Thomas B.C."/>
            <person name="Singh A."/>
            <person name="Wilkins M.J."/>
            <person name="Karaoz U."/>
            <person name="Brodie E.L."/>
            <person name="Williams K.H."/>
            <person name="Hubbard S.S."/>
            <person name="Banfield J.F."/>
        </authorList>
    </citation>
    <scope>NUCLEOTIDE SEQUENCE [LARGE SCALE GENOMIC DNA]</scope>
</reference>
<gene>
    <name evidence="3" type="ORF">A3B24_00905</name>
</gene>
<keyword evidence="1" id="KW-0812">Transmembrane</keyword>